<comment type="caution">
    <text evidence="3">The sequence shown here is derived from an EMBL/GenBank/DDBJ whole genome shotgun (WGS) entry which is preliminary data.</text>
</comment>
<dbReference type="InterPro" id="IPR049229">
    <property type="entry name" value="DUF6826"/>
</dbReference>
<evidence type="ECO:0000313" key="3">
    <source>
        <dbReference type="EMBL" id="CAI2180820.1"/>
    </source>
</evidence>
<name>A0A9W4X239_9GLOM</name>
<sequence length="343" mass="39195">MTLSKSCVDGPHLIGDLTELQGLTSPRGRTQQRAKSLVKKLPWQLTEDAEPTLGRTHPSRGARRRRRNKYSVFHAFYKDLNDMSNDSSSPEEVNNKVKKLLKTKKLETKKVGRMWIENEGQHNVLKDATNVRKSDGELSEDDSTLRSNRQPDNLAEQELPHSISRSEVYKSVNFQPVTIKYFLRTANKLTQIPESVRTYLEKKPKPENKSAESDVQAWFNGLMEVSSLTWEGVSAVDTHKISYLGGLMPGISVFDNDDIEDGALVAKYSHTVLEIKRQKFQSGLSDEDKGQLLDYVRILVQQQPLRRYFAAYENLSGIPNNFRERAVFIFDDDFSKITSHIDF</sequence>
<evidence type="ECO:0000259" key="2">
    <source>
        <dbReference type="Pfam" id="PF20713"/>
    </source>
</evidence>
<dbReference type="AlphaFoldDB" id="A0A9W4X239"/>
<accession>A0A9W4X239</accession>
<gene>
    <name evidence="3" type="ORF">FWILDA_LOCUS9772</name>
</gene>
<proteinExistence type="predicted"/>
<dbReference type="Pfam" id="PF20713">
    <property type="entry name" value="DUF6826"/>
    <property type="match status" value="1"/>
</dbReference>
<feature type="region of interest" description="Disordered" evidence="1">
    <location>
        <begin position="126"/>
        <end position="160"/>
    </location>
</feature>
<evidence type="ECO:0000313" key="4">
    <source>
        <dbReference type="Proteomes" id="UP001153678"/>
    </source>
</evidence>
<feature type="domain" description="DUF6826" evidence="2">
    <location>
        <begin position="212"/>
        <end position="306"/>
    </location>
</feature>
<dbReference type="Proteomes" id="UP001153678">
    <property type="component" value="Unassembled WGS sequence"/>
</dbReference>
<dbReference type="OrthoDB" id="2444529at2759"/>
<keyword evidence="4" id="KW-1185">Reference proteome</keyword>
<reference evidence="3" key="1">
    <citation type="submission" date="2022-08" db="EMBL/GenBank/DDBJ databases">
        <authorList>
            <person name="Kallberg Y."/>
            <person name="Tangrot J."/>
            <person name="Rosling A."/>
        </authorList>
    </citation>
    <scope>NUCLEOTIDE SEQUENCE</scope>
    <source>
        <strain evidence="3">Wild A</strain>
    </source>
</reference>
<dbReference type="EMBL" id="CAMKVN010002378">
    <property type="protein sequence ID" value="CAI2180820.1"/>
    <property type="molecule type" value="Genomic_DNA"/>
</dbReference>
<protein>
    <submittedName>
        <fullName evidence="3">1046_t:CDS:1</fullName>
    </submittedName>
</protein>
<organism evidence="3 4">
    <name type="scientific">Funneliformis geosporum</name>
    <dbReference type="NCBI Taxonomy" id="1117311"/>
    <lineage>
        <taxon>Eukaryota</taxon>
        <taxon>Fungi</taxon>
        <taxon>Fungi incertae sedis</taxon>
        <taxon>Mucoromycota</taxon>
        <taxon>Glomeromycotina</taxon>
        <taxon>Glomeromycetes</taxon>
        <taxon>Glomerales</taxon>
        <taxon>Glomeraceae</taxon>
        <taxon>Funneliformis</taxon>
    </lineage>
</organism>
<evidence type="ECO:0000256" key="1">
    <source>
        <dbReference type="SAM" id="MobiDB-lite"/>
    </source>
</evidence>